<protein>
    <submittedName>
        <fullName evidence="2">ATPases involved in chromosome partitioning</fullName>
    </submittedName>
</protein>
<proteinExistence type="predicted"/>
<dbReference type="Proteomes" id="UP000218711">
    <property type="component" value="Unassembled WGS sequence"/>
</dbReference>
<gene>
    <name evidence="2" type="ORF">RU92_GL001954</name>
</gene>
<name>A0A2A5SMW2_LACLC</name>
<dbReference type="EMBL" id="JXKC01000038">
    <property type="protein sequence ID" value="PCS14854.1"/>
    <property type="molecule type" value="Genomic_DNA"/>
</dbReference>
<accession>A0A2A5SMW2</accession>
<dbReference type="SUPFAM" id="SSF52540">
    <property type="entry name" value="P-loop containing nucleoside triphosphate hydrolases"/>
    <property type="match status" value="1"/>
</dbReference>
<evidence type="ECO:0000313" key="3">
    <source>
        <dbReference type="Proteomes" id="UP000218711"/>
    </source>
</evidence>
<organism evidence="2 3">
    <name type="scientific">Lactococcus cremoris subsp. tructae</name>
    <dbReference type="NCBI Taxonomy" id="542833"/>
    <lineage>
        <taxon>Bacteria</taxon>
        <taxon>Bacillati</taxon>
        <taxon>Bacillota</taxon>
        <taxon>Bacilli</taxon>
        <taxon>Lactobacillales</taxon>
        <taxon>Streptococcaceae</taxon>
        <taxon>Lactococcus</taxon>
    </lineage>
</organism>
<dbReference type="Gene3D" id="3.40.50.300">
    <property type="entry name" value="P-loop containing nucleotide triphosphate hydrolases"/>
    <property type="match status" value="1"/>
</dbReference>
<sequence length="259" mass="28875">MEKEPKIYTLYISKGGAIKTTTVMAMAYGINIVKPNSKILIVDCDFQKNTTSTILGNIQDDMRSTYGVITNKIDINEAIYKTSNPEIDILAGSVMLANVDIELQNKLGKEYRLKEAFKNLKIDYDYIIIDTSVLMSTMVVNALTASTDLIIPARPDQFTLDGLQLLSSSISDIRLYTNPELNIAGILIGYMNDTVLAKDMVKRFEAEAEKLDTKVFSSKVRTNVTVPEAQAMHQSLFEYAPKSKATQGYLDFVKELLGE</sequence>
<dbReference type="InterPro" id="IPR025669">
    <property type="entry name" value="AAA_dom"/>
</dbReference>
<dbReference type="PANTHER" id="PTHR13696:SF52">
    <property type="entry name" value="PARA FAMILY PROTEIN CT_582"/>
    <property type="match status" value="1"/>
</dbReference>
<feature type="domain" description="AAA" evidence="1">
    <location>
        <begin position="6"/>
        <end position="183"/>
    </location>
</feature>
<dbReference type="CDD" id="cd02042">
    <property type="entry name" value="ParAB_family"/>
    <property type="match status" value="1"/>
</dbReference>
<dbReference type="RefSeq" id="WP_096816740.1">
    <property type="nucleotide sequence ID" value="NZ_JXKC01000038.1"/>
</dbReference>
<dbReference type="InterPro" id="IPR027417">
    <property type="entry name" value="P-loop_NTPase"/>
</dbReference>
<comment type="caution">
    <text evidence="2">The sequence shown here is derived from an EMBL/GenBank/DDBJ whole genome shotgun (WGS) entry which is preliminary data.</text>
</comment>
<dbReference type="Pfam" id="PF13614">
    <property type="entry name" value="AAA_31"/>
    <property type="match status" value="1"/>
</dbReference>
<dbReference type="PANTHER" id="PTHR13696">
    <property type="entry name" value="P-LOOP CONTAINING NUCLEOSIDE TRIPHOSPHATE HYDROLASE"/>
    <property type="match status" value="1"/>
</dbReference>
<evidence type="ECO:0000259" key="1">
    <source>
        <dbReference type="Pfam" id="PF13614"/>
    </source>
</evidence>
<dbReference type="InterPro" id="IPR050678">
    <property type="entry name" value="DNA_Partitioning_ATPase"/>
</dbReference>
<reference evidence="2 3" key="1">
    <citation type="submission" date="2014-12" db="EMBL/GenBank/DDBJ databases">
        <title>Draft genome sequences of 10 type strains of Lactococcus.</title>
        <authorList>
            <person name="Sun Z."/>
            <person name="Zhong Z."/>
            <person name="Liu W."/>
            <person name="Zhang W."/>
            <person name="Zhang H."/>
        </authorList>
    </citation>
    <scope>NUCLEOTIDE SEQUENCE [LARGE SCALE GENOMIC DNA]</scope>
    <source>
        <strain evidence="2 3">DSM 21502</strain>
    </source>
</reference>
<dbReference type="AlphaFoldDB" id="A0A2A5SMW2"/>
<evidence type="ECO:0000313" key="2">
    <source>
        <dbReference type="EMBL" id="PCS14854.1"/>
    </source>
</evidence>